<feature type="transmembrane region" description="Helical" evidence="1">
    <location>
        <begin position="6"/>
        <end position="31"/>
    </location>
</feature>
<feature type="transmembrane region" description="Helical" evidence="1">
    <location>
        <begin position="132"/>
        <end position="152"/>
    </location>
</feature>
<accession>A0A1M6THN8</accession>
<reference evidence="2 3" key="1">
    <citation type="submission" date="2016-11" db="EMBL/GenBank/DDBJ databases">
        <authorList>
            <person name="Jaros S."/>
            <person name="Januszkiewicz K."/>
            <person name="Wedrychowicz H."/>
        </authorList>
    </citation>
    <scope>NUCLEOTIDE SEQUENCE [LARGE SCALE GENOMIC DNA]</scope>
    <source>
        <strain evidence="2 3">KHT3</strain>
    </source>
</reference>
<keyword evidence="1" id="KW-0812">Transmembrane</keyword>
<dbReference type="AlphaFoldDB" id="A0A1M6THN8"/>
<evidence type="ECO:0000313" key="2">
    <source>
        <dbReference type="EMBL" id="SHK56505.1"/>
    </source>
</evidence>
<evidence type="ECO:0000256" key="1">
    <source>
        <dbReference type="SAM" id="Phobius"/>
    </source>
</evidence>
<proteinExistence type="predicted"/>
<feature type="transmembrane region" description="Helical" evidence="1">
    <location>
        <begin position="67"/>
        <end position="88"/>
    </location>
</feature>
<organism evidence="2 3">
    <name type="scientific">Xylanibacter ruminicola</name>
    <name type="common">Prevotella ruminicola</name>
    <dbReference type="NCBI Taxonomy" id="839"/>
    <lineage>
        <taxon>Bacteria</taxon>
        <taxon>Pseudomonadati</taxon>
        <taxon>Bacteroidota</taxon>
        <taxon>Bacteroidia</taxon>
        <taxon>Bacteroidales</taxon>
        <taxon>Prevotellaceae</taxon>
        <taxon>Xylanibacter</taxon>
    </lineage>
</organism>
<evidence type="ECO:0000313" key="3">
    <source>
        <dbReference type="Proteomes" id="UP000184130"/>
    </source>
</evidence>
<feature type="transmembrane region" description="Helical" evidence="1">
    <location>
        <begin position="173"/>
        <end position="193"/>
    </location>
</feature>
<feature type="transmembrane region" description="Helical" evidence="1">
    <location>
        <begin position="108"/>
        <end position="126"/>
    </location>
</feature>
<dbReference type="OrthoDB" id="1070599at2"/>
<dbReference type="Proteomes" id="UP000184130">
    <property type="component" value="Unassembled WGS sequence"/>
</dbReference>
<gene>
    <name evidence="2" type="ORF">SAMN05216463_10620</name>
</gene>
<name>A0A1M6THN8_XYLRU</name>
<sequence length="239" mass="27302">MDEQLYNLTLVIVGVLDLAMALGLLINNYAYRHYPVYRRSLRLTALFFAVFGIGLLLHYHFQWRMSYPLMATALSATYFHISGVAITWSHTSLLNPRYLSGRVVARDVAFLVVGLPAYWISATYGSLLTLHYSLLIFLAHATWMSFDFYTTYFRVSRRLIAMKQGSVEGFMRWMLRSCHFIIAFGIGSIVFTSLFPVNIWPYTVLLCISTFVFVYIYYSISEYGSVVDSATNATEDAAV</sequence>
<feature type="transmembrane region" description="Helical" evidence="1">
    <location>
        <begin position="199"/>
        <end position="218"/>
    </location>
</feature>
<keyword evidence="1" id="KW-0472">Membrane</keyword>
<keyword evidence="1" id="KW-1133">Transmembrane helix</keyword>
<feature type="transmembrane region" description="Helical" evidence="1">
    <location>
        <begin position="43"/>
        <end position="61"/>
    </location>
</feature>
<dbReference type="EMBL" id="FRBD01000006">
    <property type="protein sequence ID" value="SHK56505.1"/>
    <property type="molecule type" value="Genomic_DNA"/>
</dbReference>
<dbReference type="RefSeq" id="WP_139261423.1">
    <property type="nucleotide sequence ID" value="NZ_FRBD01000006.1"/>
</dbReference>
<protein>
    <submittedName>
        <fullName evidence="2">Uncharacterized protein</fullName>
    </submittedName>
</protein>